<evidence type="ECO:0000313" key="2">
    <source>
        <dbReference type="Proteomes" id="UP000676776"/>
    </source>
</evidence>
<dbReference type="Proteomes" id="UP000676776">
    <property type="component" value="Unassembled WGS sequence"/>
</dbReference>
<proteinExistence type="predicted"/>
<evidence type="ECO:0000313" key="1">
    <source>
        <dbReference type="EMBL" id="MBO3115253.1"/>
    </source>
</evidence>
<protein>
    <recommendedName>
        <fullName evidence="3">Outer membrane protein beta-barrel domain-containing protein</fullName>
    </recommendedName>
</protein>
<sequence>MKNIKHTILVVITLCYVTLGFSQHKRYTIRNGIGIQGGVTQFDLLTDNFKTKSNTGYLGGLTAWVNIPHKWYNVSYNIQMSENNIDISARPLASTLDEFVEYKLLTVQASFLFHAKLIGNNLTLDAGPMVQYNGELELKDQEKEAYVISGFNNLLAEDITDISRFNINGAVGLSAGLGRFSLRGQYIYGFTNILARLNDKNLNVGSNTSKFKGNQSMLTLTALLIF</sequence>
<dbReference type="RefSeq" id="WP_208152028.1">
    <property type="nucleotide sequence ID" value="NZ_JAGEVF010000001.1"/>
</dbReference>
<gene>
    <name evidence="1" type="ORF">J4050_00745</name>
</gene>
<comment type="caution">
    <text evidence="1">The sequence shown here is derived from an EMBL/GenBank/DDBJ whole genome shotgun (WGS) entry which is preliminary data.</text>
</comment>
<name>A0ABS3SXN0_9FLAO</name>
<dbReference type="EMBL" id="JAGEVF010000001">
    <property type="protein sequence ID" value="MBO3115253.1"/>
    <property type="molecule type" value="Genomic_DNA"/>
</dbReference>
<keyword evidence="2" id="KW-1185">Reference proteome</keyword>
<evidence type="ECO:0008006" key="3">
    <source>
        <dbReference type="Google" id="ProtNLM"/>
    </source>
</evidence>
<accession>A0ABS3SXN0</accession>
<reference evidence="1 2" key="1">
    <citation type="submission" date="2021-03" db="EMBL/GenBank/DDBJ databases">
        <title>Winogradskyella sp. nov., isolated from costal sediment.</title>
        <authorList>
            <person name="Gao C."/>
        </authorList>
    </citation>
    <scope>NUCLEOTIDE SEQUENCE [LARGE SCALE GENOMIC DNA]</scope>
    <source>
        <strain evidence="1 2">DF17</strain>
    </source>
</reference>
<organism evidence="1 2">
    <name type="scientific">Winogradskyella pelagia</name>
    <dbReference type="NCBI Taxonomy" id="2819984"/>
    <lineage>
        <taxon>Bacteria</taxon>
        <taxon>Pseudomonadati</taxon>
        <taxon>Bacteroidota</taxon>
        <taxon>Flavobacteriia</taxon>
        <taxon>Flavobacteriales</taxon>
        <taxon>Flavobacteriaceae</taxon>
        <taxon>Winogradskyella</taxon>
    </lineage>
</organism>